<dbReference type="InterPro" id="IPR037066">
    <property type="entry name" value="Plug_dom_sf"/>
</dbReference>
<keyword evidence="8 14" id="KW-0675">Receptor</keyword>
<dbReference type="InterPro" id="IPR013784">
    <property type="entry name" value="Carb-bd-like_fold"/>
</dbReference>
<dbReference type="InterPro" id="IPR000531">
    <property type="entry name" value="Beta-barrel_TonB"/>
</dbReference>
<keyword evidence="15" id="KW-1185">Reference proteome</keyword>
<evidence type="ECO:0000256" key="6">
    <source>
        <dbReference type="ARBA" id="ARBA00023077"/>
    </source>
</evidence>
<sequence length="913" mass="100185">MGFRLFVIWLGTLCLPPMVGAAFTGAASPRSAPFRVRVISAKDGKPLQAAVTTLAPYGLWAVAGTDGEALFADVPPGKAELSVSLLGYETVSLTVELKAETEDSVRIAMMPSSFAMKEVVVVAENNKSGLSTSSSIGRQALDHLQATSLKDVLQLLPGNFLGSNPSLISTGQFRNRTLEADNNNAFGGSIVVDGIPLSNNANLNVEAGAFSTAGKGIDLRGIGTDNIESIEVIRGIASARYGDMSSGTMLIKSKVGRAPGRVLARIMPGIQQLYADKGFDLGRAGTLNLSADYAHGKSDPRYATDTYNRGLLSLIHSKNLADGRWAVTTRLGLKLIRDWSGADPGEPELVRGMYAQSRQYGITFSHSGRFGADRLLMRSLHYDIGFSYSRDDDYQVKMLAPAAHNAPVFNATGNSTQQAAILPSQYVGRGGTDGRPISFYVQLGDDFYLGQEGFLHRIAIGAELRSEGNLGRGFYNENPNLPLAQLRSRSFRDIPFLTQFSLYGEDQFDLKIGKTQLKVQAGLRWTLAQPGRTESLSSVMPRINAAYLPTRGLRFRFGYGISAKMPGLLYLYPDPGYLDMQNISATIDGTPYVVYTTRVYDLTNEQLKPMKNRKFEAGADVTLHNGMRFSVTAFHERVNDGFGTLTDEWIAPTVARWASSAVSVEDGKLAYDPQNPTSIDTVLHRIDRPGNCRRSVSRGIEYDFELGRIEATGTSFYLNGSYIVTRNNSSNKIYNTPVGSTTIEQKTMVVYPEGSSTSVDRRYSTALRIVQHIPSIRFVVSATVQAIFYEYNRTINIPEIPVGYVTVDRNHPGATVYVPFTAAQLADPEARFEGFMVKDQIYKSQISNLPETWPPLWSVNLRVTKEVGNGLGFSFYVNNVFFKQPWHKSSISTTLVERNSNLFSYGFEINASF</sequence>
<dbReference type="Gene3D" id="2.170.130.10">
    <property type="entry name" value="TonB-dependent receptor, plug domain"/>
    <property type="match status" value="1"/>
</dbReference>
<keyword evidence="6 10" id="KW-0798">TonB box</keyword>
<proteinExistence type="inferred from homology"/>
<dbReference type="Pfam" id="PF07715">
    <property type="entry name" value="Plug"/>
    <property type="match status" value="1"/>
</dbReference>
<comment type="caution">
    <text evidence="14">The sequence shown here is derived from an EMBL/GenBank/DDBJ whole genome shotgun (WGS) entry which is preliminary data.</text>
</comment>
<evidence type="ECO:0000256" key="7">
    <source>
        <dbReference type="ARBA" id="ARBA00023136"/>
    </source>
</evidence>
<keyword evidence="5 11" id="KW-0732">Signal</keyword>
<dbReference type="InterPro" id="IPR012910">
    <property type="entry name" value="Plug_dom"/>
</dbReference>
<evidence type="ECO:0000313" key="14">
    <source>
        <dbReference type="EMBL" id="MBC5616631.1"/>
    </source>
</evidence>
<accession>A0ABR7CLT9</accession>
<dbReference type="SUPFAM" id="SSF56935">
    <property type="entry name" value="Porins"/>
    <property type="match status" value="1"/>
</dbReference>
<evidence type="ECO:0000256" key="11">
    <source>
        <dbReference type="SAM" id="SignalP"/>
    </source>
</evidence>
<dbReference type="PANTHER" id="PTHR30069">
    <property type="entry name" value="TONB-DEPENDENT OUTER MEMBRANE RECEPTOR"/>
    <property type="match status" value="1"/>
</dbReference>
<feature type="domain" description="TonB-dependent receptor plug" evidence="13">
    <location>
        <begin position="131"/>
        <end position="247"/>
    </location>
</feature>
<evidence type="ECO:0000256" key="9">
    <source>
        <dbReference type="ARBA" id="ARBA00023237"/>
    </source>
</evidence>
<evidence type="ECO:0000256" key="4">
    <source>
        <dbReference type="ARBA" id="ARBA00022692"/>
    </source>
</evidence>
<gene>
    <name evidence="14" type="ORF">H8S08_06305</name>
</gene>
<keyword evidence="7 10" id="KW-0472">Membrane</keyword>
<name>A0ABR7CLT9_9BACT</name>
<dbReference type="SUPFAM" id="SSF49452">
    <property type="entry name" value="Starch-binding domain-like"/>
    <property type="match status" value="1"/>
</dbReference>
<evidence type="ECO:0000259" key="13">
    <source>
        <dbReference type="Pfam" id="PF07715"/>
    </source>
</evidence>
<evidence type="ECO:0000313" key="15">
    <source>
        <dbReference type="Proteomes" id="UP000636891"/>
    </source>
</evidence>
<reference evidence="14 15" key="1">
    <citation type="submission" date="2020-08" db="EMBL/GenBank/DDBJ databases">
        <title>Genome public.</title>
        <authorList>
            <person name="Liu C."/>
            <person name="Sun Q."/>
        </authorList>
    </citation>
    <scope>NUCLEOTIDE SEQUENCE [LARGE SCALE GENOMIC DNA]</scope>
    <source>
        <strain evidence="14 15">New-7</strain>
    </source>
</reference>
<dbReference type="Proteomes" id="UP000636891">
    <property type="component" value="Unassembled WGS sequence"/>
</dbReference>
<comment type="subcellular location">
    <subcellularLocation>
        <location evidence="1">Cell outer membrane</location>
        <topology evidence="1">Multi-pass membrane protein</topology>
    </subcellularLocation>
</comment>
<dbReference type="Pfam" id="PF00593">
    <property type="entry name" value="TonB_dep_Rec_b-barrel"/>
    <property type="match status" value="1"/>
</dbReference>
<evidence type="ECO:0000259" key="12">
    <source>
        <dbReference type="Pfam" id="PF00593"/>
    </source>
</evidence>
<feature type="domain" description="TonB-dependent receptor-like beta-barrel" evidence="12">
    <location>
        <begin position="360"/>
        <end position="880"/>
    </location>
</feature>
<keyword evidence="2" id="KW-0813">Transport</keyword>
<dbReference type="Gene3D" id="2.60.40.1120">
    <property type="entry name" value="Carboxypeptidase-like, regulatory domain"/>
    <property type="match status" value="1"/>
</dbReference>
<feature type="signal peptide" evidence="11">
    <location>
        <begin position="1"/>
        <end position="21"/>
    </location>
</feature>
<keyword evidence="9" id="KW-0998">Cell outer membrane</keyword>
<protein>
    <submittedName>
        <fullName evidence="14">TonB-dependent receptor</fullName>
    </submittedName>
</protein>
<organism evidence="14 15">
    <name type="scientific">Alistipes hominis</name>
    <dbReference type="NCBI Taxonomy" id="2763015"/>
    <lineage>
        <taxon>Bacteria</taxon>
        <taxon>Pseudomonadati</taxon>
        <taxon>Bacteroidota</taxon>
        <taxon>Bacteroidia</taxon>
        <taxon>Bacteroidales</taxon>
        <taxon>Rikenellaceae</taxon>
        <taxon>Alistipes</taxon>
    </lineage>
</organism>
<feature type="chain" id="PRO_5046578799" evidence="11">
    <location>
        <begin position="22"/>
        <end position="913"/>
    </location>
</feature>
<evidence type="ECO:0000256" key="5">
    <source>
        <dbReference type="ARBA" id="ARBA00022729"/>
    </source>
</evidence>
<dbReference type="InterPro" id="IPR039426">
    <property type="entry name" value="TonB-dep_rcpt-like"/>
</dbReference>
<dbReference type="EMBL" id="JACOOK010000003">
    <property type="protein sequence ID" value="MBC5616631.1"/>
    <property type="molecule type" value="Genomic_DNA"/>
</dbReference>
<evidence type="ECO:0000256" key="8">
    <source>
        <dbReference type="ARBA" id="ARBA00023170"/>
    </source>
</evidence>
<comment type="similarity">
    <text evidence="10">Belongs to the TonB-dependent receptor family.</text>
</comment>
<evidence type="ECO:0000256" key="3">
    <source>
        <dbReference type="ARBA" id="ARBA00022452"/>
    </source>
</evidence>
<keyword evidence="4" id="KW-0812">Transmembrane</keyword>
<dbReference type="InterPro" id="IPR036942">
    <property type="entry name" value="Beta-barrel_TonB_sf"/>
</dbReference>
<evidence type="ECO:0000256" key="10">
    <source>
        <dbReference type="RuleBase" id="RU003357"/>
    </source>
</evidence>
<dbReference type="RefSeq" id="WP_118655737.1">
    <property type="nucleotide sequence ID" value="NZ_JACOOK010000003.1"/>
</dbReference>
<dbReference type="Gene3D" id="2.40.170.20">
    <property type="entry name" value="TonB-dependent receptor, beta-barrel domain"/>
    <property type="match status" value="1"/>
</dbReference>
<keyword evidence="3" id="KW-1134">Transmembrane beta strand</keyword>
<dbReference type="PANTHER" id="PTHR30069:SF29">
    <property type="entry name" value="HEMOGLOBIN AND HEMOGLOBIN-HAPTOGLOBIN-BINDING PROTEIN 1-RELATED"/>
    <property type="match status" value="1"/>
</dbReference>
<evidence type="ECO:0000256" key="2">
    <source>
        <dbReference type="ARBA" id="ARBA00022448"/>
    </source>
</evidence>
<evidence type="ECO:0000256" key="1">
    <source>
        <dbReference type="ARBA" id="ARBA00004571"/>
    </source>
</evidence>